<dbReference type="PANTHER" id="PTHR45749:SF14">
    <property type="entry name" value="TTF-TYPE DOMAIN-CONTAINING PROTEIN"/>
    <property type="match status" value="1"/>
</dbReference>
<proteinExistence type="predicted"/>
<dbReference type="InterPro" id="IPR025398">
    <property type="entry name" value="DUF4371"/>
</dbReference>
<dbReference type="SUPFAM" id="SSF53098">
    <property type="entry name" value="Ribonuclease H-like"/>
    <property type="match status" value="1"/>
</dbReference>
<dbReference type="InterPro" id="IPR012337">
    <property type="entry name" value="RNaseH-like_sf"/>
</dbReference>
<organism evidence="3">
    <name type="scientific">Ixodes ricinus</name>
    <name type="common">Common tick</name>
    <name type="synonym">Acarus ricinus</name>
    <dbReference type="NCBI Taxonomy" id="34613"/>
    <lineage>
        <taxon>Eukaryota</taxon>
        <taxon>Metazoa</taxon>
        <taxon>Ecdysozoa</taxon>
        <taxon>Arthropoda</taxon>
        <taxon>Chelicerata</taxon>
        <taxon>Arachnida</taxon>
        <taxon>Acari</taxon>
        <taxon>Parasitiformes</taxon>
        <taxon>Ixodida</taxon>
        <taxon>Ixodoidea</taxon>
        <taxon>Ixodidae</taxon>
        <taxon>Ixodinae</taxon>
        <taxon>Ixodes</taxon>
    </lineage>
</organism>
<sequence length="594" mass="68476">MSSLLVSRESRKKWMTREALLAILSSLLYLSTQGLAIRGHEDTESNLRQLLELRANDIPSLQSWLQRTKYKWISHQILNETLELMAHDVLRSLTDEVREAEHYSVILDETADISAKEQLSVCFRVVTENFEVQELFCGFFSTADTTAASLFTVLKDILCRFNLQVNKCRGQCYDGAANMGGKHRGVQALMQEEEPRALYVHCLAHVLNLVLQDVSQKVDMCRDLLYFVTELINFVTCSPKRVALFQELQREEDVNLRKFCPTRWTLKAASLRSVLLNYESLITFLRETASEERNEAGAKASGLLKMLYKFDTFFVLKLLTMVFSRMEALNTALQKRTLRFHEAEKMVKAVNESITELRQTFSRFWEEALEEADKVDVEDPSVTVVRQKKTPRRYEEGSAAHVFPSVMDMYRQRYNEVLDTVLSSLRNRYPPGVWQHMAHIEQFAIGNEDLTYVTKFYGDDLEPGRLLLHRDMLIDIVKQHNPAPLQTFHDVVQIFSGDKGQHLRNLLPEMAKLIKIALTIPVTSCTSERSFSCLRRLKTYLRSTMGQTRLNHLALLHTHKELSRKINLNDVADEFISRSSVRMNTFSTSAKSSH</sequence>
<protein>
    <submittedName>
        <fullName evidence="3">Putative tick transposon</fullName>
    </submittedName>
</protein>
<evidence type="ECO:0000313" key="3">
    <source>
        <dbReference type="EMBL" id="JAR88488.1"/>
    </source>
</evidence>
<dbReference type="Pfam" id="PF14291">
    <property type="entry name" value="DUF4371"/>
    <property type="match status" value="1"/>
</dbReference>
<dbReference type="InterPro" id="IPR008906">
    <property type="entry name" value="HATC_C_dom"/>
</dbReference>
<accession>A0A147BCI9</accession>
<feature type="domain" description="DUF4371" evidence="2">
    <location>
        <begin position="29"/>
        <end position="184"/>
    </location>
</feature>
<dbReference type="Pfam" id="PF05699">
    <property type="entry name" value="Dimer_Tnp_hAT"/>
    <property type="match status" value="1"/>
</dbReference>
<dbReference type="PANTHER" id="PTHR45749">
    <property type="match status" value="1"/>
</dbReference>
<reference evidence="3" key="1">
    <citation type="journal article" date="2018" name="PLoS Negl. Trop. Dis.">
        <title>Sialome diversity of ticks revealed by RNAseq of single tick salivary glands.</title>
        <authorList>
            <person name="Perner J."/>
            <person name="Kropackova S."/>
            <person name="Kopacek P."/>
            <person name="Ribeiro J.M."/>
        </authorList>
    </citation>
    <scope>NUCLEOTIDE SEQUENCE</scope>
    <source>
        <strain evidence="3">Siblings of single egg batch collected in Ceske Budejovice</strain>
        <tissue evidence="3">Salivary glands</tissue>
    </source>
</reference>
<feature type="domain" description="HAT C-terminal dimerisation" evidence="1">
    <location>
        <begin position="505"/>
        <end position="561"/>
    </location>
</feature>
<evidence type="ECO:0000259" key="1">
    <source>
        <dbReference type="Pfam" id="PF05699"/>
    </source>
</evidence>
<evidence type="ECO:0000259" key="2">
    <source>
        <dbReference type="Pfam" id="PF14291"/>
    </source>
</evidence>
<dbReference type="EMBL" id="GEGO01006916">
    <property type="protein sequence ID" value="JAR88488.1"/>
    <property type="molecule type" value="Transcribed_RNA"/>
</dbReference>
<dbReference type="AlphaFoldDB" id="A0A147BCI9"/>
<name>A0A147BCI9_IXORI</name>
<dbReference type="GO" id="GO:0046983">
    <property type="term" value="F:protein dimerization activity"/>
    <property type="evidence" value="ECO:0007669"/>
    <property type="project" value="InterPro"/>
</dbReference>